<protein>
    <submittedName>
        <fullName evidence="2">Uncharacterized protein</fullName>
    </submittedName>
</protein>
<keyword evidence="1" id="KW-0812">Transmembrane</keyword>
<name>A0ABX2QLR7_9HYPH</name>
<evidence type="ECO:0000313" key="3">
    <source>
        <dbReference type="Proteomes" id="UP000659172"/>
    </source>
</evidence>
<dbReference type="Proteomes" id="UP000659172">
    <property type="component" value="Unassembled WGS sequence"/>
</dbReference>
<dbReference type="RefSeq" id="WP_176951767.1">
    <property type="nucleotide sequence ID" value="NZ_JABXYK010000017.1"/>
</dbReference>
<keyword evidence="3" id="KW-1185">Reference proteome</keyword>
<keyword evidence="1" id="KW-0472">Membrane</keyword>
<accession>A0ABX2QLR7</accession>
<proteinExistence type="predicted"/>
<gene>
    <name evidence="2" type="ORF">HV823_21580</name>
</gene>
<reference evidence="2 3" key="1">
    <citation type="submission" date="2020-06" db="EMBL/GenBank/DDBJ databases">
        <title>Rhizobium sp.nov. isolated from the tomato plant.</title>
        <authorList>
            <person name="Thin K.K."/>
            <person name="Zhang X."/>
            <person name="He S."/>
        </authorList>
    </citation>
    <scope>NUCLEOTIDE SEQUENCE [LARGE SCALE GENOMIC DNA]</scope>
    <source>
        <strain evidence="2 3">DBTS2</strain>
    </source>
</reference>
<comment type="caution">
    <text evidence="2">The sequence shown here is derived from an EMBL/GenBank/DDBJ whole genome shotgun (WGS) entry which is preliminary data.</text>
</comment>
<sequence>MFIDDEKMVRDGRRRESRAVVYITVTALAACVLMIVGLMNVASAATFDDERSILQGQFGETRLALDLHRSGPTFDAGADLLAVDGIDRMTTASTKTSDDKATRDEASSVDRRLATAIGLSGLITLAGLSQIAGRSSNGNPSPNVTWHSEA</sequence>
<evidence type="ECO:0000256" key="1">
    <source>
        <dbReference type="SAM" id="Phobius"/>
    </source>
</evidence>
<feature type="transmembrane region" description="Helical" evidence="1">
    <location>
        <begin position="20"/>
        <end position="42"/>
    </location>
</feature>
<dbReference type="PROSITE" id="PS51257">
    <property type="entry name" value="PROKAR_LIPOPROTEIN"/>
    <property type="match status" value="1"/>
</dbReference>
<dbReference type="EMBL" id="JABXYK010000017">
    <property type="protein sequence ID" value="NVP57842.1"/>
    <property type="molecule type" value="Genomic_DNA"/>
</dbReference>
<evidence type="ECO:0000313" key="2">
    <source>
        <dbReference type="EMBL" id="NVP57842.1"/>
    </source>
</evidence>
<keyword evidence="1" id="KW-1133">Transmembrane helix</keyword>
<organism evidence="2 3">
    <name type="scientific">Mycoplana rhizolycopersici</name>
    <dbReference type="NCBI Taxonomy" id="2746702"/>
    <lineage>
        <taxon>Bacteria</taxon>
        <taxon>Pseudomonadati</taxon>
        <taxon>Pseudomonadota</taxon>
        <taxon>Alphaproteobacteria</taxon>
        <taxon>Hyphomicrobiales</taxon>
        <taxon>Rhizobiaceae</taxon>
        <taxon>Mycoplana</taxon>
    </lineage>
</organism>